<accession>A0A1A8YJJ3</accession>
<feature type="compositionally biased region" description="Basic and acidic residues" evidence="1">
    <location>
        <begin position="20"/>
        <end position="29"/>
    </location>
</feature>
<evidence type="ECO:0000313" key="3">
    <source>
        <dbReference type="EMBL" id="SBT32250.1"/>
    </source>
</evidence>
<dbReference type="EMBL" id="FLRD01000023">
    <property type="protein sequence ID" value="SBT31709.1"/>
    <property type="molecule type" value="Genomic_DNA"/>
</dbReference>
<keyword evidence="5" id="KW-1185">Reference proteome</keyword>
<feature type="compositionally biased region" description="Basic residues" evidence="1">
    <location>
        <begin position="44"/>
        <end position="53"/>
    </location>
</feature>
<evidence type="ECO:0000313" key="4">
    <source>
        <dbReference type="Proteomes" id="UP000078550"/>
    </source>
</evidence>
<dbReference type="Proteomes" id="UP000078550">
    <property type="component" value="Unassembled WGS sequence"/>
</dbReference>
<name>A0A1A8YJJ3_PLAOA</name>
<feature type="compositionally biased region" description="Pro residues" evidence="1">
    <location>
        <begin position="9"/>
        <end position="18"/>
    </location>
</feature>
<dbReference type="AlphaFoldDB" id="A0A1A8YJJ3"/>
<sequence>MHLSSLRRLPPPLSPQPDKPTSENEREGKATCNVSHLQKSSHFSSKHGTKGKNKNTNANIDMIILEARKCHASELSFLLEA</sequence>
<evidence type="ECO:0000313" key="2">
    <source>
        <dbReference type="EMBL" id="SBT31709.1"/>
    </source>
</evidence>
<reference evidence="4 5" key="2">
    <citation type="submission" date="2016-05" db="EMBL/GenBank/DDBJ databases">
        <authorList>
            <person name="Naeem Raeece"/>
        </authorList>
    </citation>
    <scope>NUCLEOTIDE SEQUENCE [LARGE SCALE GENOMIC DNA]</scope>
</reference>
<reference evidence="2" key="1">
    <citation type="submission" date="2016-05" db="EMBL/GenBank/DDBJ databases">
        <authorList>
            <person name="Lavstsen T."/>
            <person name="Jespersen J.S."/>
        </authorList>
    </citation>
    <scope>NUCLEOTIDE SEQUENCE [LARGE SCALE GENOMIC DNA]</scope>
</reference>
<protein>
    <submittedName>
        <fullName evidence="2">Uncharacterized protein</fullName>
    </submittedName>
</protein>
<dbReference type="Proteomes" id="UP000078555">
    <property type="component" value="Unassembled WGS sequence"/>
</dbReference>
<gene>
    <name evidence="2" type="ORF">POVWA1_008560</name>
    <name evidence="3" type="ORF">POVWA2_008550</name>
</gene>
<organism evidence="2 5">
    <name type="scientific">Plasmodium ovale wallikeri</name>
    <dbReference type="NCBI Taxonomy" id="864142"/>
    <lineage>
        <taxon>Eukaryota</taxon>
        <taxon>Sar</taxon>
        <taxon>Alveolata</taxon>
        <taxon>Apicomplexa</taxon>
        <taxon>Aconoidasida</taxon>
        <taxon>Haemosporida</taxon>
        <taxon>Plasmodiidae</taxon>
        <taxon>Plasmodium</taxon>
        <taxon>Plasmodium (Plasmodium)</taxon>
    </lineage>
</organism>
<proteinExistence type="predicted"/>
<dbReference type="EMBL" id="FLRE01000032">
    <property type="protein sequence ID" value="SBT32250.1"/>
    <property type="molecule type" value="Genomic_DNA"/>
</dbReference>
<feature type="compositionally biased region" description="Polar residues" evidence="1">
    <location>
        <begin position="32"/>
        <end position="43"/>
    </location>
</feature>
<feature type="region of interest" description="Disordered" evidence="1">
    <location>
        <begin position="1"/>
        <end position="55"/>
    </location>
</feature>
<evidence type="ECO:0000313" key="5">
    <source>
        <dbReference type="Proteomes" id="UP000078555"/>
    </source>
</evidence>
<evidence type="ECO:0000256" key="1">
    <source>
        <dbReference type="SAM" id="MobiDB-lite"/>
    </source>
</evidence>